<feature type="region of interest" description="Disordered" evidence="1">
    <location>
        <begin position="1"/>
        <end position="30"/>
    </location>
</feature>
<gene>
    <name evidence="2" type="ORF">B7P43_G02910</name>
</gene>
<proteinExistence type="predicted"/>
<evidence type="ECO:0000256" key="1">
    <source>
        <dbReference type="SAM" id="MobiDB-lite"/>
    </source>
</evidence>
<accession>A0A2J7Q119</accession>
<keyword evidence="3" id="KW-1185">Reference proteome</keyword>
<name>A0A2J7Q119_9NEOP</name>
<reference evidence="2 3" key="1">
    <citation type="submission" date="2017-12" db="EMBL/GenBank/DDBJ databases">
        <title>Hemimetabolous genomes reveal molecular basis of termite eusociality.</title>
        <authorList>
            <person name="Harrison M.C."/>
            <person name="Jongepier E."/>
            <person name="Robertson H.M."/>
            <person name="Arning N."/>
            <person name="Bitard-Feildel T."/>
            <person name="Chao H."/>
            <person name="Childers C.P."/>
            <person name="Dinh H."/>
            <person name="Doddapaneni H."/>
            <person name="Dugan S."/>
            <person name="Gowin J."/>
            <person name="Greiner C."/>
            <person name="Han Y."/>
            <person name="Hu H."/>
            <person name="Hughes D.S.T."/>
            <person name="Huylmans A.-K."/>
            <person name="Kemena C."/>
            <person name="Kremer L.P.M."/>
            <person name="Lee S.L."/>
            <person name="Lopez-Ezquerra A."/>
            <person name="Mallet L."/>
            <person name="Monroy-Kuhn J.M."/>
            <person name="Moser A."/>
            <person name="Murali S.C."/>
            <person name="Muzny D.M."/>
            <person name="Otani S."/>
            <person name="Piulachs M.-D."/>
            <person name="Poelchau M."/>
            <person name="Qu J."/>
            <person name="Schaub F."/>
            <person name="Wada-Katsumata A."/>
            <person name="Worley K.C."/>
            <person name="Xie Q."/>
            <person name="Ylla G."/>
            <person name="Poulsen M."/>
            <person name="Gibbs R.A."/>
            <person name="Schal C."/>
            <person name="Richards S."/>
            <person name="Belles X."/>
            <person name="Korb J."/>
            <person name="Bornberg-Bauer E."/>
        </authorList>
    </citation>
    <scope>NUCLEOTIDE SEQUENCE [LARGE SCALE GENOMIC DNA]</scope>
    <source>
        <tissue evidence="2">Whole body</tissue>
    </source>
</reference>
<dbReference type="Proteomes" id="UP000235965">
    <property type="component" value="Unassembled WGS sequence"/>
</dbReference>
<protein>
    <submittedName>
        <fullName evidence="2">Uncharacterized protein</fullName>
    </submittedName>
</protein>
<organism evidence="2 3">
    <name type="scientific">Cryptotermes secundus</name>
    <dbReference type="NCBI Taxonomy" id="105785"/>
    <lineage>
        <taxon>Eukaryota</taxon>
        <taxon>Metazoa</taxon>
        <taxon>Ecdysozoa</taxon>
        <taxon>Arthropoda</taxon>
        <taxon>Hexapoda</taxon>
        <taxon>Insecta</taxon>
        <taxon>Pterygota</taxon>
        <taxon>Neoptera</taxon>
        <taxon>Polyneoptera</taxon>
        <taxon>Dictyoptera</taxon>
        <taxon>Blattodea</taxon>
        <taxon>Blattoidea</taxon>
        <taxon>Termitoidae</taxon>
        <taxon>Kalotermitidae</taxon>
        <taxon>Cryptotermitinae</taxon>
        <taxon>Cryptotermes</taxon>
    </lineage>
</organism>
<evidence type="ECO:0000313" key="2">
    <source>
        <dbReference type="EMBL" id="PNF22283.1"/>
    </source>
</evidence>
<comment type="caution">
    <text evidence="2">The sequence shown here is derived from an EMBL/GenBank/DDBJ whole genome shotgun (WGS) entry which is preliminary data.</text>
</comment>
<evidence type="ECO:0000313" key="3">
    <source>
        <dbReference type="Proteomes" id="UP000235965"/>
    </source>
</evidence>
<feature type="compositionally biased region" description="Polar residues" evidence="1">
    <location>
        <begin position="375"/>
        <end position="390"/>
    </location>
</feature>
<dbReference type="EMBL" id="NEVH01019960">
    <property type="protein sequence ID" value="PNF22283.1"/>
    <property type="molecule type" value="Genomic_DNA"/>
</dbReference>
<dbReference type="OrthoDB" id="6349457at2759"/>
<dbReference type="PANTHER" id="PTHR10773:SF19">
    <property type="match status" value="1"/>
</dbReference>
<dbReference type="InParanoid" id="A0A2J7Q119"/>
<feature type="region of interest" description="Disordered" evidence="1">
    <location>
        <begin position="375"/>
        <end position="406"/>
    </location>
</feature>
<sequence>MEDTEATEPQKKPTKRKARNQSEWKREKRKRSIIAGEPHVTVRGEMTEQKKIGSDCLCKLKCYEKIDEKTRQMLFDGFYSLKTYDEQNAYLFGLIRKHDVKRKKNAASDRRTCTYKYYIRYRGQETQVCKLAFAHIHAVSFRKIRTLSEKLDQNILFPRDGRGKHDNRPTKIPQETKDLIKNHLFNVIKSNDLKSFMKEDKNRQMVPELNVAKLYLHFLRIYECEALNPQTGQLIPGYIPKVKSWLYRKVFHEEVKSKDFQTLKKKLDIFNESHIHKMDEMDLAAKKDRSPKKSRRKGTAKKLSLVENAMVPTDHNSAAKAAEALMFQQKTAGLGCSNVHFPIAPNYNTQGTPTVQNIQLQVQRNLVETVKHHQPMQNQPPTLSVSQAMNPHQAHSESTGHHHSTQEFPNTHYHFLAGRPGKEPVGIGNRTMTLLQHSINPQTIGAISHHHPMTTFTGSMNDPLQRVRNSAQSQHYGTATGLMHSADASQQLDLSVNDMTNAFYS</sequence>
<dbReference type="PANTHER" id="PTHR10773">
    <property type="entry name" value="DNA-DIRECTED RNA POLYMERASES I, II, AND III SUBUNIT RPABC2"/>
    <property type="match status" value="1"/>
</dbReference>
<dbReference type="AlphaFoldDB" id="A0A2J7Q119"/>